<dbReference type="AlphaFoldDB" id="C5B3C4"/>
<dbReference type="GO" id="GO:0016297">
    <property type="term" value="F:fatty acyl-[ACP] hydrolase activity"/>
    <property type="evidence" value="ECO:0007669"/>
    <property type="project" value="UniProtKB-EC"/>
</dbReference>
<keyword evidence="4" id="KW-0614">Plasmid</keyword>
<evidence type="ECO:0000259" key="3">
    <source>
        <dbReference type="SMART" id="SM00824"/>
    </source>
</evidence>
<dbReference type="HOGENOM" id="CLU_070456_1_1_5"/>
<dbReference type="SMART" id="SM00824">
    <property type="entry name" value="PKS_TE"/>
    <property type="match status" value="1"/>
</dbReference>
<dbReference type="EC" id="3.1.2.14" evidence="4"/>
<dbReference type="EMBL" id="CP001511">
    <property type="protein sequence ID" value="ACS42956.1"/>
    <property type="molecule type" value="Genomic_DNA"/>
</dbReference>
<comment type="similarity">
    <text evidence="1">Belongs to the thioesterase family.</text>
</comment>
<gene>
    <name evidence="4" type="ordered locus">MexAM1_META2p0015</name>
</gene>
<dbReference type="Gene3D" id="3.40.50.1820">
    <property type="entry name" value="alpha/beta hydrolase"/>
    <property type="match status" value="1"/>
</dbReference>
<protein>
    <submittedName>
        <fullName evidence="4">Thioesterase</fullName>
        <ecNumber evidence="4">3.1.2.14</ecNumber>
    </submittedName>
</protein>
<evidence type="ECO:0000256" key="2">
    <source>
        <dbReference type="ARBA" id="ARBA00022801"/>
    </source>
</evidence>
<evidence type="ECO:0000256" key="1">
    <source>
        <dbReference type="ARBA" id="ARBA00007169"/>
    </source>
</evidence>
<reference evidence="4 5" key="1">
    <citation type="journal article" date="2009" name="PLoS ONE">
        <title>Methylobacterium genome sequences: a reference blueprint to investigate microbial metabolism of C1 compounds from natural and industrial sources.</title>
        <authorList>
            <person name="Vuilleumier S."/>
            <person name="Chistoserdova L."/>
            <person name="Lee M.-C."/>
            <person name="Bringel F."/>
            <person name="Lajus A."/>
            <person name="Zhou Y."/>
            <person name="Gourion B."/>
            <person name="Barbe V."/>
            <person name="Chang J."/>
            <person name="Cruveiller S."/>
            <person name="Dossat C."/>
            <person name="Gillett W."/>
            <person name="Gruffaz C."/>
            <person name="Haugen E."/>
            <person name="Hourcade E."/>
            <person name="Levy R."/>
            <person name="Mangenot S."/>
            <person name="Muller E."/>
            <person name="Nadalig T."/>
            <person name="Pagni M."/>
            <person name="Penny C."/>
            <person name="Peyraud R."/>
            <person name="Robinson D.G."/>
            <person name="Roche D."/>
            <person name="Rouy Z."/>
            <person name="Saenampechek C."/>
            <person name="Salvignol G."/>
            <person name="Vallenet D."/>
            <person name="Wu Z."/>
            <person name="Marx C.J."/>
            <person name="Vorholt J.A."/>
            <person name="Olson M.V."/>
            <person name="Kaul R."/>
            <person name="Weissenbach J."/>
            <person name="Medigue C."/>
            <person name="Lidstrom M.E."/>
        </authorList>
    </citation>
    <scope>NUCLEOTIDE SEQUENCE [LARGE SCALE GENOMIC DNA]</scope>
    <source>
        <strain evidence="5">ATCC 14718 / DSM 1338 / JCM 2805 / NCIMB 9133 / AM1</strain>
    </source>
</reference>
<keyword evidence="2 4" id="KW-0378">Hydrolase</keyword>
<dbReference type="PANTHER" id="PTHR11487">
    <property type="entry name" value="THIOESTERASE"/>
    <property type="match status" value="1"/>
</dbReference>
<dbReference type="Proteomes" id="UP000009081">
    <property type="component" value="Plasmid megaplasmid"/>
</dbReference>
<accession>C5B3C4</accession>
<dbReference type="OrthoDB" id="8480037at2"/>
<geneLocation type="plasmid" evidence="4 5">
    <name>megaplasmid</name>
</geneLocation>
<dbReference type="InterPro" id="IPR029058">
    <property type="entry name" value="AB_hydrolase_fold"/>
</dbReference>
<evidence type="ECO:0000313" key="5">
    <source>
        <dbReference type="Proteomes" id="UP000009081"/>
    </source>
</evidence>
<proteinExistence type="inferred from homology"/>
<feature type="domain" description="Thioesterase TesA-like" evidence="3">
    <location>
        <begin position="26"/>
        <end position="205"/>
    </location>
</feature>
<name>C5B3C4_METEA</name>
<dbReference type="KEGG" id="mea:Mex_2p0015"/>
<organism evidence="4 5">
    <name type="scientific">Methylorubrum extorquens (strain ATCC 14718 / DSM 1338 / JCM 2805 / NCIMB 9133 / AM1)</name>
    <name type="common">Methylobacterium extorquens</name>
    <dbReference type="NCBI Taxonomy" id="272630"/>
    <lineage>
        <taxon>Bacteria</taxon>
        <taxon>Pseudomonadati</taxon>
        <taxon>Pseudomonadota</taxon>
        <taxon>Alphaproteobacteria</taxon>
        <taxon>Hyphomicrobiales</taxon>
        <taxon>Methylobacteriaceae</taxon>
        <taxon>Methylorubrum</taxon>
    </lineage>
</organism>
<dbReference type="GO" id="GO:0008610">
    <property type="term" value="P:lipid biosynthetic process"/>
    <property type="evidence" value="ECO:0007669"/>
    <property type="project" value="TreeGrafter"/>
</dbReference>
<dbReference type="Pfam" id="PF00975">
    <property type="entry name" value="Thioesterase"/>
    <property type="match status" value="1"/>
</dbReference>
<dbReference type="InterPro" id="IPR020802">
    <property type="entry name" value="TesA-like"/>
</dbReference>
<evidence type="ECO:0000313" key="4">
    <source>
        <dbReference type="EMBL" id="ACS42956.1"/>
    </source>
</evidence>
<dbReference type="PANTHER" id="PTHR11487:SF0">
    <property type="entry name" value="S-ACYL FATTY ACID SYNTHASE THIOESTERASE, MEDIUM CHAIN"/>
    <property type="match status" value="1"/>
</dbReference>
<sequence length="266" mass="28872">MSVQPGMLGRSWAVLGEDAPEQPCLVCFHFAGGSAQSFLPWRKHVVGRYNLLAAELPGRGRRYGEAFASSVDEAAAQFAEEALHLPRNPLIFVGHSLGALLAYETAYAMRERGGRQPIGLVAAGRQSPDVDQHGRNLPDASMSAIRKYLQELSGTPESILRDDAYMTMMRPILQADFDLLRSYRFRPRTPLQIPVHVVGAIHDHAVKFESLLGWSRLSVGEVSLSLIDGGHFAPIEQPASILDKADRIAGGVASTSIGEQFAPACA</sequence>
<dbReference type="InterPro" id="IPR012223">
    <property type="entry name" value="TEII"/>
</dbReference>
<dbReference type="SUPFAM" id="SSF53474">
    <property type="entry name" value="alpha/beta-Hydrolases"/>
    <property type="match status" value="1"/>
</dbReference>
<dbReference type="InterPro" id="IPR001031">
    <property type="entry name" value="Thioesterase"/>
</dbReference>
<keyword evidence="5" id="KW-1185">Reference proteome</keyword>